<feature type="region of interest" description="Disordered" evidence="4">
    <location>
        <begin position="172"/>
        <end position="195"/>
    </location>
</feature>
<dbReference type="PANTHER" id="PTHR22847:SF637">
    <property type="entry name" value="WD REPEAT DOMAIN 5B"/>
    <property type="match status" value="1"/>
</dbReference>
<feature type="compositionally biased region" description="Basic residues" evidence="4">
    <location>
        <begin position="237"/>
        <end position="248"/>
    </location>
</feature>
<evidence type="ECO:0000313" key="5">
    <source>
        <dbReference type="EMBL" id="EIW85850.1"/>
    </source>
</evidence>
<dbReference type="PROSITE" id="PS50082">
    <property type="entry name" value="WD_REPEATS_2"/>
    <property type="match status" value="2"/>
</dbReference>
<dbReference type="Pfam" id="PF00400">
    <property type="entry name" value="WD40"/>
    <property type="match status" value="2"/>
</dbReference>
<feature type="region of interest" description="Disordered" evidence="4">
    <location>
        <begin position="226"/>
        <end position="269"/>
    </location>
</feature>
<sequence length="380" mass="41266">MSSKPDQCPALKGDIQVAAQLGQKLGHQVSADQMKEIARGERGTEEKKALEELAPAGHPKNSETGHEIGILKDVDHMFIPISFSPDGTRIAVGSHGKTVRVWEPRTDSILLGPLEGHSDVVVDVQYSPDGQSIASGGEDIRCSLMHGKLIASGTLSRFIITWDAKTGKLILGKPVKDNESPDQIDSSPLQEHPPPRRLSLLERCLPPLEGQALDTILLLKNARVNSADVPTRPTSSRGKKFWKTKRSPQRTNSRESDAHSQDRSKRGILRIVFPAKAKEACTYMKQSKNASGPDGEEEEIRKSAMRVVTESGAEQDEDDELPSDHDHGDSDAHEVGQLDRKAQFQPFADSHRNKGGPVASIAAVVDEDGGIMGLQAEGDN</sequence>
<dbReference type="AlphaFoldDB" id="A0A5M3N385"/>
<dbReference type="GeneID" id="19201715"/>
<protein>
    <submittedName>
        <fullName evidence="5">Uncharacterized protein</fullName>
    </submittedName>
</protein>
<evidence type="ECO:0000256" key="1">
    <source>
        <dbReference type="ARBA" id="ARBA00022574"/>
    </source>
</evidence>
<keyword evidence="6" id="KW-1185">Reference proteome</keyword>
<feature type="region of interest" description="Disordered" evidence="4">
    <location>
        <begin position="284"/>
        <end position="359"/>
    </location>
</feature>
<dbReference type="RefSeq" id="XP_007765192.1">
    <property type="nucleotide sequence ID" value="XM_007767002.1"/>
</dbReference>
<keyword evidence="1 3" id="KW-0853">WD repeat</keyword>
<dbReference type="GO" id="GO:1990234">
    <property type="term" value="C:transferase complex"/>
    <property type="evidence" value="ECO:0007669"/>
    <property type="project" value="UniProtKB-ARBA"/>
</dbReference>
<evidence type="ECO:0000256" key="3">
    <source>
        <dbReference type="PROSITE-ProRule" id="PRU00221"/>
    </source>
</evidence>
<dbReference type="KEGG" id="cput:CONPUDRAFT_142220"/>
<evidence type="ECO:0000313" key="6">
    <source>
        <dbReference type="Proteomes" id="UP000053558"/>
    </source>
</evidence>
<name>A0A5M3N385_CONPW</name>
<reference evidence="6" key="1">
    <citation type="journal article" date="2012" name="Science">
        <title>The Paleozoic origin of enzymatic lignin decomposition reconstructed from 31 fungal genomes.</title>
        <authorList>
            <person name="Floudas D."/>
            <person name="Binder M."/>
            <person name="Riley R."/>
            <person name="Barry K."/>
            <person name="Blanchette R.A."/>
            <person name="Henrissat B."/>
            <person name="Martinez A.T."/>
            <person name="Otillar R."/>
            <person name="Spatafora J.W."/>
            <person name="Yadav J.S."/>
            <person name="Aerts A."/>
            <person name="Benoit I."/>
            <person name="Boyd A."/>
            <person name="Carlson A."/>
            <person name="Copeland A."/>
            <person name="Coutinho P.M."/>
            <person name="de Vries R.P."/>
            <person name="Ferreira P."/>
            <person name="Findley K."/>
            <person name="Foster B."/>
            <person name="Gaskell J."/>
            <person name="Glotzer D."/>
            <person name="Gorecki P."/>
            <person name="Heitman J."/>
            <person name="Hesse C."/>
            <person name="Hori C."/>
            <person name="Igarashi K."/>
            <person name="Jurgens J.A."/>
            <person name="Kallen N."/>
            <person name="Kersten P."/>
            <person name="Kohler A."/>
            <person name="Kuees U."/>
            <person name="Kumar T.K.A."/>
            <person name="Kuo A."/>
            <person name="LaButti K."/>
            <person name="Larrondo L.F."/>
            <person name="Lindquist E."/>
            <person name="Ling A."/>
            <person name="Lombard V."/>
            <person name="Lucas S."/>
            <person name="Lundell T."/>
            <person name="Martin R."/>
            <person name="McLaughlin D.J."/>
            <person name="Morgenstern I."/>
            <person name="Morin E."/>
            <person name="Murat C."/>
            <person name="Nagy L.G."/>
            <person name="Nolan M."/>
            <person name="Ohm R.A."/>
            <person name="Patyshakuliyeva A."/>
            <person name="Rokas A."/>
            <person name="Ruiz-Duenas F.J."/>
            <person name="Sabat G."/>
            <person name="Salamov A."/>
            <person name="Samejima M."/>
            <person name="Schmutz J."/>
            <person name="Slot J.C."/>
            <person name="St John F."/>
            <person name="Stenlid J."/>
            <person name="Sun H."/>
            <person name="Sun S."/>
            <person name="Syed K."/>
            <person name="Tsang A."/>
            <person name="Wiebenga A."/>
            <person name="Young D."/>
            <person name="Pisabarro A."/>
            <person name="Eastwood D.C."/>
            <person name="Martin F."/>
            <person name="Cullen D."/>
            <person name="Grigoriev I.V."/>
            <person name="Hibbett D.S."/>
        </authorList>
    </citation>
    <scope>NUCLEOTIDE SEQUENCE [LARGE SCALE GENOMIC DNA]</scope>
    <source>
        <strain evidence="6">RWD-64-598 SS2</strain>
    </source>
</reference>
<evidence type="ECO:0000256" key="2">
    <source>
        <dbReference type="ARBA" id="ARBA00022737"/>
    </source>
</evidence>
<feature type="compositionally biased region" description="Basic and acidic residues" evidence="4">
    <location>
        <begin position="322"/>
        <end position="342"/>
    </location>
</feature>
<gene>
    <name evidence="5" type="ORF">CONPUDRAFT_142220</name>
</gene>
<dbReference type="InterPro" id="IPR011047">
    <property type="entry name" value="Quinoprotein_ADH-like_sf"/>
</dbReference>
<dbReference type="InterPro" id="IPR001680">
    <property type="entry name" value="WD40_rpt"/>
</dbReference>
<dbReference type="InterPro" id="IPR015943">
    <property type="entry name" value="WD40/YVTN_repeat-like_dom_sf"/>
</dbReference>
<dbReference type="Gene3D" id="2.130.10.10">
    <property type="entry name" value="YVTN repeat-like/Quinoprotein amine dehydrogenase"/>
    <property type="match status" value="1"/>
</dbReference>
<comment type="caution">
    <text evidence="5">The sequence shown here is derived from an EMBL/GenBank/DDBJ whole genome shotgun (WGS) entry which is preliminary data.</text>
</comment>
<dbReference type="OrthoDB" id="6262491at2759"/>
<dbReference type="SUPFAM" id="SSF50998">
    <property type="entry name" value="Quinoprotein alcohol dehydrogenase-like"/>
    <property type="match status" value="1"/>
</dbReference>
<feature type="repeat" description="WD" evidence="3">
    <location>
        <begin position="81"/>
        <end position="112"/>
    </location>
</feature>
<feature type="compositionally biased region" description="Basic and acidic residues" evidence="4">
    <location>
        <begin position="252"/>
        <end position="265"/>
    </location>
</feature>
<proteinExistence type="predicted"/>
<dbReference type="EMBL" id="JH711574">
    <property type="protein sequence ID" value="EIW85850.1"/>
    <property type="molecule type" value="Genomic_DNA"/>
</dbReference>
<dbReference type="Proteomes" id="UP000053558">
    <property type="component" value="Unassembled WGS sequence"/>
</dbReference>
<dbReference type="PANTHER" id="PTHR22847">
    <property type="entry name" value="WD40 REPEAT PROTEIN"/>
    <property type="match status" value="1"/>
</dbReference>
<dbReference type="SMART" id="SM00320">
    <property type="entry name" value="WD40"/>
    <property type="match status" value="2"/>
</dbReference>
<keyword evidence="2" id="KW-0677">Repeat</keyword>
<feature type="repeat" description="WD" evidence="3">
    <location>
        <begin position="114"/>
        <end position="139"/>
    </location>
</feature>
<organism evidence="5 6">
    <name type="scientific">Coniophora puteana (strain RWD-64-598)</name>
    <name type="common">Brown rot fungus</name>
    <dbReference type="NCBI Taxonomy" id="741705"/>
    <lineage>
        <taxon>Eukaryota</taxon>
        <taxon>Fungi</taxon>
        <taxon>Dikarya</taxon>
        <taxon>Basidiomycota</taxon>
        <taxon>Agaricomycotina</taxon>
        <taxon>Agaricomycetes</taxon>
        <taxon>Agaricomycetidae</taxon>
        <taxon>Boletales</taxon>
        <taxon>Coniophorineae</taxon>
        <taxon>Coniophoraceae</taxon>
        <taxon>Coniophora</taxon>
    </lineage>
</organism>
<accession>A0A5M3N385</accession>
<evidence type="ECO:0000256" key="4">
    <source>
        <dbReference type="SAM" id="MobiDB-lite"/>
    </source>
</evidence>